<dbReference type="InterPro" id="IPR013216">
    <property type="entry name" value="Methyltransf_11"/>
</dbReference>
<dbReference type="Pfam" id="PF08241">
    <property type="entry name" value="Methyltransf_11"/>
    <property type="match status" value="1"/>
</dbReference>
<keyword evidence="2" id="KW-0489">Methyltransferase</keyword>
<dbReference type="SUPFAM" id="SSF53335">
    <property type="entry name" value="S-adenosyl-L-methionine-dependent methyltransferases"/>
    <property type="match status" value="1"/>
</dbReference>
<dbReference type="AlphaFoldDB" id="A0A482TPA1"/>
<evidence type="ECO:0000313" key="3">
    <source>
        <dbReference type="Proteomes" id="UP000294028"/>
    </source>
</evidence>
<dbReference type="InterPro" id="IPR050508">
    <property type="entry name" value="Methyltransf_Superfamily"/>
</dbReference>
<accession>A0A482TPA1</accession>
<feature type="domain" description="Methyltransferase type 11" evidence="1">
    <location>
        <begin position="44"/>
        <end position="140"/>
    </location>
</feature>
<dbReference type="EMBL" id="RZHH01000002">
    <property type="protein sequence ID" value="RYJ14745.1"/>
    <property type="molecule type" value="Genomic_DNA"/>
</dbReference>
<evidence type="ECO:0000313" key="2">
    <source>
        <dbReference type="EMBL" id="RYJ14745.1"/>
    </source>
</evidence>
<gene>
    <name evidence="2" type="ORF">ELS19_12810</name>
</gene>
<organism evidence="2 3">
    <name type="scientific">Halogeometricum borinquense</name>
    <dbReference type="NCBI Taxonomy" id="60847"/>
    <lineage>
        <taxon>Archaea</taxon>
        <taxon>Methanobacteriati</taxon>
        <taxon>Methanobacteriota</taxon>
        <taxon>Stenosarchaea group</taxon>
        <taxon>Halobacteria</taxon>
        <taxon>Halobacteriales</taxon>
        <taxon>Haloferacaceae</taxon>
        <taxon>Halogeometricum</taxon>
    </lineage>
</organism>
<sequence length="262" mass="29208">MGDTLEYDEKEARQEAAIYRTQAAADRRELVRETLDLQRGDRVLSIGCGPGFEPAELAGAVGESGYVHGIDRSEAMLTLANQRCDDLPQAALSKGNALDLPVADESFDAAVAVQVFEYLDRVDAAVNELARVLRPGGRAVVCDADFDSLVWRSPNPARMERVLDAFDDHCPWPHLGSRLAPLLRDAGLTIERVEPNTMLETRLNDESFAYHLMEFIKDYAANHDSIGSDEASAWVADLREHEENGATFFNFTQYLYRVRKSK</sequence>
<comment type="caution">
    <text evidence="2">The sequence shown here is derived from an EMBL/GenBank/DDBJ whole genome shotgun (WGS) entry which is preliminary data.</text>
</comment>
<dbReference type="InterPro" id="IPR029063">
    <property type="entry name" value="SAM-dependent_MTases_sf"/>
</dbReference>
<dbReference type="GeneID" id="9992447"/>
<keyword evidence="2" id="KW-0808">Transferase</keyword>
<reference evidence="2 3" key="1">
    <citation type="submission" date="2018-12" db="EMBL/GenBank/DDBJ databases">
        <title>Genome analysis provides insights into bioremediation potentialities of Halogeometricum borinquense strain N11.</title>
        <authorList>
            <person name="Najjari A."/>
            <person name="Youssef N."/>
            <person name="Fhoula I."/>
            <person name="Ben Dhia O."/>
            <person name="Mahjoubi M."/>
            <person name="Ouzari H.I."/>
            <person name="Cherif A."/>
        </authorList>
    </citation>
    <scope>NUCLEOTIDE SEQUENCE [LARGE SCALE GENOMIC DNA]</scope>
    <source>
        <strain evidence="2 3">N11</strain>
    </source>
</reference>
<dbReference type="CDD" id="cd02440">
    <property type="entry name" value="AdoMet_MTases"/>
    <property type="match status" value="1"/>
</dbReference>
<dbReference type="OMA" id="EPNTIVN"/>
<dbReference type="Gene3D" id="3.40.50.150">
    <property type="entry name" value="Vaccinia Virus protein VP39"/>
    <property type="match status" value="1"/>
</dbReference>
<dbReference type="Proteomes" id="UP000294028">
    <property type="component" value="Unassembled WGS sequence"/>
</dbReference>
<proteinExistence type="predicted"/>
<protein>
    <submittedName>
        <fullName evidence="2">Methyltransferase domain-containing protein</fullName>
    </submittedName>
</protein>
<dbReference type="GO" id="GO:0008757">
    <property type="term" value="F:S-adenosylmethionine-dependent methyltransferase activity"/>
    <property type="evidence" value="ECO:0007669"/>
    <property type="project" value="InterPro"/>
</dbReference>
<dbReference type="PANTHER" id="PTHR42912">
    <property type="entry name" value="METHYLTRANSFERASE"/>
    <property type="match status" value="1"/>
</dbReference>
<dbReference type="GO" id="GO:0032259">
    <property type="term" value="P:methylation"/>
    <property type="evidence" value="ECO:0007669"/>
    <property type="project" value="UniProtKB-KW"/>
</dbReference>
<evidence type="ECO:0000259" key="1">
    <source>
        <dbReference type="Pfam" id="PF08241"/>
    </source>
</evidence>
<name>A0A482TPA1_9EURY</name>
<dbReference type="RefSeq" id="WP_006055207.1">
    <property type="nucleotide sequence ID" value="NZ_RZHH01000002.1"/>
</dbReference>